<dbReference type="GO" id="GO:0046872">
    <property type="term" value="F:metal ion binding"/>
    <property type="evidence" value="ECO:0007669"/>
    <property type="project" value="UniProtKB-KW"/>
</dbReference>
<proteinExistence type="predicted"/>
<gene>
    <name evidence="3" type="ORF">V0288_16900</name>
</gene>
<evidence type="ECO:0000313" key="3">
    <source>
        <dbReference type="EMBL" id="MEG3438808.1"/>
    </source>
</evidence>
<dbReference type="AlphaFoldDB" id="A0AAW9QNZ5"/>
<dbReference type="RefSeq" id="WP_332866290.1">
    <property type="nucleotide sequence ID" value="NZ_JBAFSM010000035.1"/>
</dbReference>
<dbReference type="PROSITE" id="PS50846">
    <property type="entry name" value="HMA_2"/>
    <property type="match status" value="1"/>
</dbReference>
<sequence>MTITLKVPSIACEACANTVTKAITGRQPSAKVSVDVATKTVTVETDSSREAIEQAIVSAGHTVES</sequence>
<evidence type="ECO:0000259" key="2">
    <source>
        <dbReference type="PROSITE" id="PS50846"/>
    </source>
</evidence>
<evidence type="ECO:0000256" key="1">
    <source>
        <dbReference type="ARBA" id="ARBA00022723"/>
    </source>
</evidence>
<dbReference type="SUPFAM" id="SSF55008">
    <property type="entry name" value="HMA, heavy metal-associated domain"/>
    <property type="match status" value="1"/>
</dbReference>
<dbReference type="EMBL" id="JBAFSM010000035">
    <property type="protein sequence ID" value="MEG3438808.1"/>
    <property type="molecule type" value="Genomic_DNA"/>
</dbReference>
<dbReference type="CDD" id="cd00371">
    <property type="entry name" value="HMA"/>
    <property type="match status" value="1"/>
</dbReference>
<keyword evidence="4" id="KW-1185">Reference proteome</keyword>
<protein>
    <submittedName>
        <fullName evidence="3">Heavy-metal-associated domain-containing protein</fullName>
    </submittedName>
</protein>
<dbReference type="Pfam" id="PF00403">
    <property type="entry name" value="HMA"/>
    <property type="match status" value="1"/>
</dbReference>
<comment type="caution">
    <text evidence="3">The sequence shown here is derived from an EMBL/GenBank/DDBJ whole genome shotgun (WGS) entry which is preliminary data.</text>
</comment>
<keyword evidence="1" id="KW-0479">Metal-binding</keyword>
<organism evidence="3 4">
    <name type="scientific">Pannus brasiliensis CCIBt3594</name>
    <dbReference type="NCBI Taxonomy" id="1427578"/>
    <lineage>
        <taxon>Bacteria</taxon>
        <taxon>Bacillati</taxon>
        <taxon>Cyanobacteriota</taxon>
        <taxon>Cyanophyceae</taxon>
        <taxon>Oscillatoriophycideae</taxon>
        <taxon>Chroococcales</taxon>
        <taxon>Microcystaceae</taxon>
        <taxon>Pannus</taxon>
    </lineage>
</organism>
<dbReference type="InterPro" id="IPR017969">
    <property type="entry name" value="Heavy-metal-associated_CS"/>
</dbReference>
<dbReference type="InterPro" id="IPR006121">
    <property type="entry name" value="HMA_dom"/>
</dbReference>
<name>A0AAW9QNZ5_9CHRO</name>
<dbReference type="Proteomes" id="UP001328733">
    <property type="component" value="Unassembled WGS sequence"/>
</dbReference>
<feature type="domain" description="HMA" evidence="2">
    <location>
        <begin position="1"/>
        <end position="64"/>
    </location>
</feature>
<accession>A0AAW9QNZ5</accession>
<dbReference type="Gene3D" id="3.30.70.100">
    <property type="match status" value="1"/>
</dbReference>
<evidence type="ECO:0000313" key="4">
    <source>
        <dbReference type="Proteomes" id="UP001328733"/>
    </source>
</evidence>
<reference evidence="3 4" key="1">
    <citation type="submission" date="2024-01" db="EMBL/GenBank/DDBJ databases">
        <title>Genomic insights into the taxonomy and metabolism of the cyanobacterium Pannus brasiliensis CCIBt3594.</title>
        <authorList>
            <person name="Machado M."/>
            <person name="Botero N.B."/>
            <person name="Andreote A.P.D."/>
            <person name="Feitosa A.M.T."/>
            <person name="Popin R."/>
            <person name="Sivonen K."/>
            <person name="Fiore M.F."/>
        </authorList>
    </citation>
    <scope>NUCLEOTIDE SEQUENCE [LARGE SCALE GENOMIC DNA]</scope>
    <source>
        <strain evidence="3 4">CCIBt3594</strain>
    </source>
</reference>
<dbReference type="InterPro" id="IPR036163">
    <property type="entry name" value="HMA_dom_sf"/>
</dbReference>
<dbReference type="PROSITE" id="PS01047">
    <property type="entry name" value="HMA_1"/>
    <property type="match status" value="1"/>
</dbReference>